<evidence type="ECO:0000256" key="1">
    <source>
        <dbReference type="SAM" id="Phobius"/>
    </source>
</evidence>
<reference evidence="3" key="1">
    <citation type="journal article" date="2019" name="Int. J. Syst. Evol. Microbiol.">
        <title>The Global Catalogue of Microorganisms (GCM) 10K type strain sequencing project: providing services to taxonomists for standard genome sequencing and annotation.</title>
        <authorList>
            <consortium name="The Broad Institute Genomics Platform"/>
            <consortium name="The Broad Institute Genome Sequencing Center for Infectious Disease"/>
            <person name="Wu L."/>
            <person name="Ma J."/>
        </authorList>
    </citation>
    <scope>NUCLEOTIDE SEQUENCE [LARGE SCALE GENOMIC DNA]</scope>
    <source>
        <strain evidence="3">KCTC 33522</strain>
    </source>
</reference>
<keyword evidence="1" id="KW-0472">Membrane</keyword>
<protein>
    <submittedName>
        <fullName evidence="2">DUF4230 domain-containing protein</fullName>
    </submittedName>
</protein>
<keyword evidence="1" id="KW-0812">Transmembrane</keyword>
<comment type="caution">
    <text evidence="2">The sequence shown here is derived from an EMBL/GenBank/DDBJ whole genome shotgun (WGS) entry which is preliminary data.</text>
</comment>
<dbReference type="EMBL" id="JBHUOR010000023">
    <property type="protein sequence ID" value="MFD2867668.1"/>
    <property type="molecule type" value="Genomic_DNA"/>
</dbReference>
<keyword evidence="3" id="KW-1185">Reference proteome</keyword>
<evidence type="ECO:0000313" key="2">
    <source>
        <dbReference type="EMBL" id="MFD2867668.1"/>
    </source>
</evidence>
<dbReference type="Pfam" id="PF14014">
    <property type="entry name" value="DUF4230"/>
    <property type="match status" value="1"/>
</dbReference>
<organism evidence="2 3">
    <name type="scientific">Kurthia populi</name>
    <dbReference type="NCBI Taxonomy" id="1562132"/>
    <lineage>
        <taxon>Bacteria</taxon>
        <taxon>Bacillati</taxon>
        <taxon>Bacillota</taxon>
        <taxon>Bacilli</taxon>
        <taxon>Bacillales</taxon>
        <taxon>Caryophanaceae</taxon>
        <taxon>Kurthia</taxon>
    </lineage>
</organism>
<dbReference type="InterPro" id="IPR025324">
    <property type="entry name" value="DUF4230"/>
</dbReference>
<dbReference type="RefSeq" id="WP_126990968.1">
    <property type="nucleotide sequence ID" value="NZ_JBHUOR010000023.1"/>
</dbReference>
<accession>A0ABW5XXC2</accession>
<keyword evidence="1" id="KW-1133">Transmembrane helix</keyword>
<evidence type="ECO:0000313" key="3">
    <source>
        <dbReference type="Proteomes" id="UP001597568"/>
    </source>
</evidence>
<proteinExistence type="predicted"/>
<dbReference type="Proteomes" id="UP001597568">
    <property type="component" value="Unassembled WGS sequence"/>
</dbReference>
<name>A0ABW5XXC2_9BACL</name>
<sequence length="203" mass="22367">MKKGRVLVTSAIVLFIAAIIAPFAIWKALTGSNEKIETAVLVERMNDLNELTTAEAYTKVLIERTNNKIFGQEISIAIPGTEQKVLVVVPGTVRAGVDLSELTEKQVRVDESQKTLEITLPKPAILGTPSLALDKVKVFSSEGIFRDEATIKEGYDLANQAQKEMLKEVEAEGLLTKAQDNAEESLKNMFGLVNYKVEVKFEE</sequence>
<feature type="transmembrane region" description="Helical" evidence="1">
    <location>
        <begin position="6"/>
        <end position="26"/>
    </location>
</feature>
<gene>
    <name evidence="2" type="ORF">ACFSY7_04000</name>
</gene>